<dbReference type="InterPro" id="IPR021146">
    <property type="entry name" value="Phage_gp6-like_head-tail"/>
</dbReference>
<gene>
    <name evidence="1" type="ORF">CHH48_18890</name>
</gene>
<dbReference type="Proteomes" id="UP000216852">
    <property type="component" value="Unassembled WGS sequence"/>
</dbReference>
<dbReference type="InterPro" id="IPR006450">
    <property type="entry name" value="Phage_HK97_gp6-like"/>
</dbReference>
<organism evidence="1 2">
    <name type="scientific">Terribacillus saccharophilus</name>
    <dbReference type="NCBI Taxonomy" id="361277"/>
    <lineage>
        <taxon>Bacteria</taxon>
        <taxon>Bacillati</taxon>
        <taxon>Bacillota</taxon>
        <taxon>Bacilli</taxon>
        <taxon>Bacillales</taxon>
        <taxon>Bacillaceae</taxon>
        <taxon>Terribacillus</taxon>
    </lineage>
</organism>
<evidence type="ECO:0000313" key="1">
    <source>
        <dbReference type="EMBL" id="PAD98114.1"/>
    </source>
</evidence>
<evidence type="ECO:0000313" key="2">
    <source>
        <dbReference type="Proteomes" id="UP000216852"/>
    </source>
</evidence>
<proteinExistence type="predicted"/>
<keyword evidence="2" id="KW-1185">Reference proteome</keyword>
<protein>
    <submittedName>
        <fullName evidence="1">DNA-packaging protein</fullName>
    </submittedName>
</protein>
<name>A0ABX4GTB8_9BACI</name>
<comment type="caution">
    <text evidence="1">The sequence shown here is derived from an EMBL/GenBank/DDBJ whole genome shotgun (WGS) entry which is preliminary data.</text>
</comment>
<dbReference type="EMBL" id="NPBJ01000044">
    <property type="protein sequence ID" value="PAD98114.1"/>
    <property type="molecule type" value="Genomic_DNA"/>
</dbReference>
<dbReference type="Pfam" id="PF05135">
    <property type="entry name" value="Phage_connect_1"/>
    <property type="match status" value="1"/>
</dbReference>
<sequence>MAVTMQEVKDNLRIDHDFDDDLIKRFLNAAEKYIKDSVTLSPNREPYFADNALYDLGVILLASHYYESRLAATEKEKKEIPYGVTSFITQLEAAYMEEG</sequence>
<dbReference type="CDD" id="cd08054">
    <property type="entry name" value="gp6"/>
    <property type="match status" value="1"/>
</dbReference>
<reference evidence="1 2" key="1">
    <citation type="submission" date="2017-07" db="EMBL/GenBank/DDBJ databases">
        <title>Isolation and whole genome analysis of endospore-forming bacteria from heroin.</title>
        <authorList>
            <person name="Kalinowski J."/>
            <person name="Ahrens B."/>
            <person name="Al-Dilaimi A."/>
            <person name="Winkler A."/>
            <person name="Wibberg D."/>
            <person name="Schleenbecker U."/>
            <person name="Ruckert C."/>
            <person name="Wolfel R."/>
            <person name="Grass G."/>
        </authorList>
    </citation>
    <scope>NUCLEOTIDE SEQUENCE [LARGE SCALE GENOMIC DNA]</scope>
    <source>
        <strain evidence="1 2">7517-1</strain>
    </source>
</reference>
<accession>A0ABX4GTB8</accession>
<dbReference type="NCBIfam" id="TIGR01560">
    <property type="entry name" value="put_DNA_pack"/>
    <property type="match status" value="1"/>
</dbReference>
<dbReference type="Gene3D" id="1.10.3230.30">
    <property type="entry name" value="Phage gp6-like head-tail connector protein"/>
    <property type="match status" value="1"/>
</dbReference>
<dbReference type="RefSeq" id="WP_095220834.1">
    <property type="nucleotide sequence ID" value="NZ_NPBJ01000044.1"/>
</dbReference>